<keyword evidence="8" id="KW-0687">Ribonucleoprotein</keyword>
<evidence type="ECO:0000259" key="9">
    <source>
        <dbReference type="PROSITE" id="PS52001"/>
    </source>
</evidence>
<evidence type="ECO:0000256" key="4">
    <source>
        <dbReference type="ARBA" id="ARBA00022728"/>
    </source>
</evidence>
<dbReference type="Pfam" id="PF09793">
    <property type="entry name" value="AD"/>
    <property type="match status" value="1"/>
</dbReference>
<dbReference type="InterPro" id="IPR010920">
    <property type="entry name" value="LSM_dom_sf"/>
</dbReference>
<evidence type="ECO:0000259" key="10">
    <source>
        <dbReference type="PROSITE" id="PS52002"/>
    </source>
</evidence>
<evidence type="ECO:0000256" key="2">
    <source>
        <dbReference type="ARBA" id="ARBA00006850"/>
    </source>
</evidence>
<keyword evidence="7" id="KW-0539">Nucleus</keyword>
<evidence type="ECO:0000256" key="8">
    <source>
        <dbReference type="ARBA" id="ARBA00023274"/>
    </source>
</evidence>
<dbReference type="Pfam" id="PF01423">
    <property type="entry name" value="LSM"/>
    <property type="match status" value="1"/>
</dbReference>
<dbReference type="EMBL" id="JARBJD010000010">
    <property type="protein sequence ID" value="KAK2962516.1"/>
    <property type="molecule type" value="Genomic_DNA"/>
</dbReference>
<dbReference type="PROSITE" id="PS52002">
    <property type="entry name" value="SM"/>
    <property type="match status" value="1"/>
</dbReference>
<gene>
    <name evidence="11" type="ORF">BLNAU_2348</name>
</gene>
<dbReference type="InterPro" id="IPR001163">
    <property type="entry name" value="Sm_dom_euk/arc"/>
</dbReference>
<dbReference type="SUPFAM" id="SSF50182">
    <property type="entry name" value="Sm-like ribonucleoproteins"/>
    <property type="match status" value="1"/>
</dbReference>
<dbReference type="PROSITE" id="PS52001">
    <property type="entry name" value="AD"/>
    <property type="match status" value="1"/>
</dbReference>
<evidence type="ECO:0000256" key="7">
    <source>
        <dbReference type="ARBA" id="ARBA00023242"/>
    </source>
</evidence>
<dbReference type="Proteomes" id="UP001281761">
    <property type="component" value="Unassembled WGS sequence"/>
</dbReference>
<dbReference type="InterPro" id="IPR019181">
    <property type="entry name" value="LSM12_ABD"/>
</dbReference>
<comment type="caution">
    <text evidence="11">The sequence shown here is derived from an EMBL/GenBank/DDBJ whole genome shotgun (WGS) entry which is preliminary data.</text>
</comment>
<dbReference type="PANTHER" id="PTHR20971">
    <property type="entry name" value="U6 SNRNA-ASSOCIATED PROTEIN"/>
    <property type="match status" value="1"/>
</dbReference>
<dbReference type="Gene3D" id="2.30.30.100">
    <property type="match status" value="1"/>
</dbReference>
<proteinExistence type="inferred from homology"/>
<dbReference type="InterPro" id="IPR047575">
    <property type="entry name" value="Sm"/>
</dbReference>
<keyword evidence="5" id="KW-0694">RNA-binding</keyword>
<evidence type="ECO:0000313" key="11">
    <source>
        <dbReference type="EMBL" id="KAK2962516.1"/>
    </source>
</evidence>
<protein>
    <recommendedName>
        <fullName evidence="13">LSM domain-containing protein</fullName>
    </recommendedName>
</protein>
<sequence>MADVSSTLQRITLGSIVLLETVWGETIEGHLYAFDISKQQLVIEKENRETPHRTPNFQVMYQQDKMGDHTLRILAFKAIKSLTTKAPFESLTEKQQMRIARELQYVQTDQPIDSLRKRENAFCKQVTKNQQLLGAQVTPEVQTLFNSLHSMYPDIIWKDESMFIPKCNVYVHPPYGPNNFETLISLSRRSVPSSMSVVKQAIASSSISTILPMEFIEQSVGKKVHILMRNEKELIGTLCGFDDQFNLVVDEAIEYDRLSNGEMRATAANHILLNGTNIVMFCQHTEDSIASPS</sequence>
<dbReference type="PANTHER" id="PTHR20971:SF0">
    <property type="entry name" value="U6 SNRNA-ASSOCIATED SM-LIKE PROTEIN LSM5"/>
    <property type="match status" value="1"/>
</dbReference>
<dbReference type="SMART" id="SM00651">
    <property type="entry name" value="Sm"/>
    <property type="match status" value="1"/>
</dbReference>
<keyword evidence="12" id="KW-1185">Reference proteome</keyword>
<accession>A0ABQ9YFH5</accession>
<name>A0ABQ9YFH5_9EUKA</name>
<reference evidence="11 12" key="1">
    <citation type="journal article" date="2022" name="bioRxiv">
        <title>Genomics of Preaxostyla Flagellates Illuminates Evolutionary Transitions and the Path Towards Mitochondrial Loss.</title>
        <authorList>
            <person name="Novak L.V.F."/>
            <person name="Treitli S.C."/>
            <person name="Pyrih J."/>
            <person name="Halakuc P."/>
            <person name="Pipaliya S.V."/>
            <person name="Vacek V."/>
            <person name="Brzon O."/>
            <person name="Soukal P."/>
            <person name="Eme L."/>
            <person name="Dacks J.B."/>
            <person name="Karnkowska A."/>
            <person name="Elias M."/>
            <person name="Hampl V."/>
        </authorList>
    </citation>
    <scope>NUCLEOTIDE SEQUENCE [LARGE SCALE GENOMIC DNA]</scope>
    <source>
        <strain evidence="11">NAU3</strain>
        <tissue evidence="11">Gut</tissue>
    </source>
</reference>
<keyword evidence="4" id="KW-0747">Spliceosome</keyword>
<feature type="domain" description="AD" evidence="9">
    <location>
        <begin position="108"/>
        <end position="206"/>
    </location>
</feature>
<dbReference type="InterPro" id="IPR047574">
    <property type="entry name" value="AD"/>
</dbReference>
<dbReference type="InterPro" id="IPR033871">
    <property type="entry name" value="LSm5"/>
</dbReference>
<evidence type="ECO:0000256" key="6">
    <source>
        <dbReference type="ARBA" id="ARBA00023187"/>
    </source>
</evidence>
<keyword evidence="6" id="KW-0508">mRNA splicing</keyword>
<comment type="similarity">
    <text evidence="2">Belongs to the snRNP Sm proteins family.</text>
</comment>
<comment type="subcellular location">
    <subcellularLocation>
        <location evidence="1">Nucleus</location>
    </subcellularLocation>
</comment>
<evidence type="ECO:0000256" key="1">
    <source>
        <dbReference type="ARBA" id="ARBA00004123"/>
    </source>
</evidence>
<evidence type="ECO:0000256" key="5">
    <source>
        <dbReference type="ARBA" id="ARBA00022884"/>
    </source>
</evidence>
<organism evidence="11 12">
    <name type="scientific">Blattamonas nauphoetae</name>
    <dbReference type="NCBI Taxonomy" id="2049346"/>
    <lineage>
        <taxon>Eukaryota</taxon>
        <taxon>Metamonada</taxon>
        <taxon>Preaxostyla</taxon>
        <taxon>Oxymonadida</taxon>
        <taxon>Blattamonas</taxon>
    </lineage>
</organism>
<evidence type="ECO:0008006" key="13">
    <source>
        <dbReference type="Google" id="ProtNLM"/>
    </source>
</evidence>
<evidence type="ECO:0000313" key="12">
    <source>
        <dbReference type="Proteomes" id="UP001281761"/>
    </source>
</evidence>
<feature type="domain" description="Sm" evidence="10">
    <location>
        <begin position="211"/>
        <end position="287"/>
    </location>
</feature>
<dbReference type="SMART" id="SM00995">
    <property type="entry name" value="AD"/>
    <property type="match status" value="1"/>
</dbReference>
<keyword evidence="3" id="KW-0507">mRNA processing</keyword>
<evidence type="ECO:0000256" key="3">
    <source>
        <dbReference type="ARBA" id="ARBA00022664"/>
    </source>
</evidence>